<organism evidence="8 9">
    <name type="scientific">Symbiopectobacterium purcellii</name>
    <dbReference type="NCBI Taxonomy" id="2871826"/>
    <lineage>
        <taxon>Bacteria</taxon>
        <taxon>Pseudomonadati</taxon>
        <taxon>Pseudomonadota</taxon>
        <taxon>Gammaproteobacteria</taxon>
        <taxon>Enterobacterales</taxon>
        <taxon>Enterobacteriaceae</taxon>
    </lineage>
</organism>
<dbReference type="PANTHER" id="PTHR30065">
    <property type="entry name" value="FLAGELLAR BIOSYNTHETIC PROTEIN FLIR"/>
    <property type="match status" value="1"/>
</dbReference>
<dbReference type="PRINTS" id="PR00953">
    <property type="entry name" value="TYPE3IMRPROT"/>
</dbReference>
<feature type="transmembrane region" description="Helical" evidence="7">
    <location>
        <begin position="78"/>
        <end position="102"/>
    </location>
</feature>
<dbReference type="InterPro" id="IPR006304">
    <property type="entry name" value="T3SS_SpaR/YscT"/>
</dbReference>
<sequence>MLFTNLYLYFQHNVMILMLAYARMALVFYMLPILGERVLANLIVKNTVIFLVIIGLWPCVEANPVTDQGGCIVLLKELVVGLVLAVTLCLPFWMVIALGELIDNQRGATISDSIDPVHGVQGSILSGFFNFAFGAIFFAQGGMRLLVDVLSASYRVLPKGSELTEMNINETGQLVLLLMQGSIMLAAPVLIVMMLSEVLLGVFSRYCPQLNPFSLSLTIKSAIAFAVFLLYGFHSFTEKPLPLFSLQAFQRFFI</sequence>
<evidence type="ECO:0000256" key="4">
    <source>
        <dbReference type="ARBA" id="ARBA00022692"/>
    </source>
</evidence>
<evidence type="ECO:0000313" key="9">
    <source>
        <dbReference type="Proteomes" id="UP000825886"/>
    </source>
</evidence>
<gene>
    <name evidence="8" type="primary">sctT</name>
    <name evidence="8" type="ORF">K6K13_18830</name>
</gene>
<evidence type="ECO:0000256" key="3">
    <source>
        <dbReference type="ARBA" id="ARBA00022475"/>
    </source>
</evidence>
<feature type="transmembrane region" description="Helical" evidence="7">
    <location>
        <begin position="123"/>
        <end position="143"/>
    </location>
</feature>
<dbReference type="InterPro" id="IPR002010">
    <property type="entry name" value="T3SS_IM_R"/>
</dbReference>
<evidence type="ECO:0000256" key="6">
    <source>
        <dbReference type="ARBA" id="ARBA00023136"/>
    </source>
</evidence>
<dbReference type="RefSeq" id="WP_222158349.1">
    <property type="nucleotide sequence ID" value="NZ_CP081864.1"/>
</dbReference>
<keyword evidence="5 7" id="KW-1133">Transmembrane helix</keyword>
<dbReference type="NCBIfam" id="TIGR01401">
    <property type="entry name" value="fliR_like_III"/>
    <property type="match status" value="1"/>
</dbReference>
<keyword evidence="9" id="KW-1185">Reference proteome</keyword>
<feature type="transmembrane region" description="Helical" evidence="7">
    <location>
        <begin position="183"/>
        <end position="203"/>
    </location>
</feature>
<feature type="transmembrane region" description="Helical" evidence="7">
    <location>
        <begin position="6"/>
        <end position="31"/>
    </location>
</feature>
<proteinExistence type="inferred from homology"/>
<feature type="transmembrane region" description="Helical" evidence="7">
    <location>
        <begin position="38"/>
        <end position="58"/>
    </location>
</feature>
<evidence type="ECO:0000313" key="8">
    <source>
        <dbReference type="EMBL" id="QZN95243.1"/>
    </source>
</evidence>
<dbReference type="EMBL" id="CP081864">
    <property type="protein sequence ID" value="QZN95243.1"/>
    <property type="molecule type" value="Genomic_DNA"/>
</dbReference>
<reference evidence="8 9" key="1">
    <citation type="submission" date="2021-08" db="EMBL/GenBank/DDBJ databases">
        <title>Culture and genomic analysis of Symbiopectobacterium purcellii sp. nov. gen. nov., isolated from the leafhopper Empoasca decipiens.</title>
        <authorList>
            <person name="Nadal-Jimenez P."/>
            <person name="Siozios S."/>
            <person name="Halliday N."/>
            <person name="Camara M."/>
            <person name="Hurst G.D.D."/>
        </authorList>
    </citation>
    <scope>NUCLEOTIDE SEQUENCE [LARGE SCALE GENOMIC DNA]</scope>
    <source>
        <strain evidence="8 9">SyEd1</strain>
    </source>
</reference>
<protein>
    <submittedName>
        <fullName evidence="8">Type III secretion system export apparatus subunit SctT</fullName>
    </submittedName>
</protein>
<keyword evidence="4 7" id="KW-0812">Transmembrane</keyword>
<feature type="transmembrane region" description="Helical" evidence="7">
    <location>
        <begin position="215"/>
        <end position="234"/>
    </location>
</feature>
<comment type="similarity">
    <text evidence="2 7">Belongs to the FliR/MopE/SpaR family.</text>
</comment>
<dbReference type="Proteomes" id="UP000825886">
    <property type="component" value="Chromosome"/>
</dbReference>
<evidence type="ECO:0000256" key="5">
    <source>
        <dbReference type="ARBA" id="ARBA00022989"/>
    </source>
</evidence>
<dbReference type="Pfam" id="PF01311">
    <property type="entry name" value="Bac_export_1"/>
    <property type="match status" value="1"/>
</dbReference>
<comment type="subcellular location">
    <subcellularLocation>
        <location evidence="1 7">Cell membrane</location>
        <topology evidence="1 7">Multi-pass membrane protein</topology>
    </subcellularLocation>
</comment>
<evidence type="ECO:0000256" key="7">
    <source>
        <dbReference type="RuleBase" id="RU362072"/>
    </source>
</evidence>
<name>A0ABX9AJF7_9ENTR</name>
<dbReference type="PANTHER" id="PTHR30065:SF1">
    <property type="entry name" value="SURFACE PRESENTATION OF ANTIGENS PROTEIN SPAR"/>
    <property type="match status" value="1"/>
</dbReference>
<keyword evidence="3 7" id="KW-1003">Cell membrane</keyword>
<keyword evidence="6 7" id="KW-0472">Membrane</keyword>
<evidence type="ECO:0000256" key="2">
    <source>
        <dbReference type="ARBA" id="ARBA00009772"/>
    </source>
</evidence>
<evidence type="ECO:0000256" key="1">
    <source>
        <dbReference type="ARBA" id="ARBA00004651"/>
    </source>
</evidence>
<accession>A0ABX9AJF7</accession>